<dbReference type="GO" id="GO:0005634">
    <property type="term" value="C:nucleus"/>
    <property type="evidence" value="ECO:0007669"/>
    <property type="project" value="TreeGrafter"/>
</dbReference>
<dbReference type="GO" id="GO:0043484">
    <property type="term" value="P:regulation of RNA splicing"/>
    <property type="evidence" value="ECO:0007669"/>
    <property type="project" value="TreeGrafter"/>
</dbReference>
<dbReference type="PANTHER" id="PTHR45646:SF11">
    <property type="entry name" value="SERINE_THREONINE-PROTEIN KINASE DOA"/>
    <property type="match status" value="1"/>
</dbReference>
<dbReference type="SUPFAM" id="SSF56112">
    <property type="entry name" value="Protein kinase-like (PK-like)"/>
    <property type="match status" value="1"/>
</dbReference>
<feature type="compositionally biased region" description="Polar residues" evidence="7">
    <location>
        <begin position="68"/>
        <end position="78"/>
    </location>
</feature>
<protein>
    <submittedName>
        <fullName evidence="9">Kinase-like protein</fullName>
    </submittedName>
</protein>
<dbReference type="Pfam" id="PF00069">
    <property type="entry name" value="Pkinase"/>
    <property type="match status" value="1"/>
</dbReference>
<keyword evidence="5 6" id="KW-0067">ATP-binding</keyword>
<dbReference type="PROSITE" id="PS50011">
    <property type="entry name" value="PROTEIN_KINASE_DOM"/>
    <property type="match status" value="1"/>
</dbReference>
<keyword evidence="1" id="KW-0723">Serine/threonine-protein kinase</keyword>
<keyword evidence="2" id="KW-0808">Transferase</keyword>
<sequence>MSTPSTANVATLPAPHQQYPYSRHYQPQSYNSISTTLVNGTPRLSGATYHNNYSNNIASNSDYHRPTTHSTASSRHTNQLPPLQTPSQQPTTPQDMGSRGRKKTVDWNDFYRNGVPSEVIVIDDDSPEPQISSRNDGHADKKRKTGASTNFEPVYNPATSYSTTQTPYHENSSTNHTVSTDRTAPVYKGTGSSSIGPPLTNGYQAPLEEGTVGQKRKRNTRADDAKASKRREIDHVQSPFSAYVPPPRPPIKAPEVKVARITDLTRAPKDQFDDADGHYIVDPEAGLTDRYKIYKLLGQGTFGKVVEAYDKEKKSKCAIKIIRSVQKYRDASRIELRVLSTLAHNDQTNRNKCIHLRHCFDYRNHICIVTDLYGQSVFDFLKSNNFTPFPNSHIQLFARQLLTSVAFLHDLNLIHTDLKPENILLVDNIYQTFTYNRTIPSSTTTTSRSSRHRKVLLNPEIRLIDFGSATFDDEYHSSVVSTRHYRAPEIILNLGWSFPCDLWSIGCILVEFFTGDALFQTHDNLEHLAMMEPVCNAKIDKELITKVMARDKSSKNPAANYSRVVSYFTKTKRLDYPNSDTPRNSRKYVKAMKKLDQTISPGSEFNKQFLDLLKKIFVYDPAKRITAKQALRHPWFKETSNDDGTEAARIREEKLAKKSQEEALANADGSQGARLREQKLAKKLQQTHRSNGH</sequence>
<dbReference type="Proteomes" id="UP000799302">
    <property type="component" value="Unassembled WGS sequence"/>
</dbReference>
<name>A0A6A6UQJ0_9PEZI</name>
<gene>
    <name evidence="9" type="ORF">BT63DRAFT_431656</name>
</gene>
<evidence type="ECO:0000256" key="7">
    <source>
        <dbReference type="SAM" id="MobiDB-lite"/>
    </source>
</evidence>
<feature type="compositionally biased region" description="Polar residues" evidence="7">
    <location>
        <begin position="49"/>
        <end position="61"/>
    </location>
</feature>
<dbReference type="InterPro" id="IPR008271">
    <property type="entry name" value="Ser/Thr_kinase_AS"/>
</dbReference>
<dbReference type="InterPro" id="IPR000719">
    <property type="entry name" value="Prot_kinase_dom"/>
</dbReference>
<evidence type="ECO:0000256" key="3">
    <source>
        <dbReference type="ARBA" id="ARBA00022741"/>
    </source>
</evidence>
<dbReference type="InterPro" id="IPR017441">
    <property type="entry name" value="Protein_kinase_ATP_BS"/>
</dbReference>
<feature type="compositionally biased region" description="Low complexity" evidence="7">
    <location>
        <begin position="79"/>
        <end position="94"/>
    </location>
</feature>
<evidence type="ECO:0000256" key="5">
    <source>
        <dbReference type="ARBA" id="ARBA00022840"/>
    </source>
</evidence>
<feature type="compositionally biased region" description="Basic and acidic residues" evidence="7">
    <location>
        <begin position="220"/>
        <end position="232"/>
    </location>
</feature>
<dbReference type="EMBL" id="MU004231">
    <property type="protein sequence ID" value="KAF2673657.1"/>
    <property type="molecule type" value="Genomic_DNA"/>
</dbReference>
<reference evidence="9" key="1">
    <citation type="journal article" date="2020" name="Stud. Mycol.">
        <title>101 Dothideomycetes genomes: a test case for predicting lifestyles and emergence of pathogens.</title>
        <authorList>
            <person name="Haridas S."/>
            <person name="Albert R."/>
            <person name="Binder M."/>
            <person name="Bloem J."/>
            <person name="Labutti K."/>
            <person name="Salamov A."/>
            <person name="Andreopoulos B."/>
            <person name="Baker S."/>
            <person name="Barry K."/>
            <person name="Bills G."/>
            <person name="Bluhm B."/>
            <person name="Cannon C."/>
            <person name="Castanera R."/>
            <person name="Culley D."/>
            <person name="Daum C."/>
            <person name="Ezra D."/>
            <person name="Gonzalez J."/>
            <person name="Henrissat B."/>
            <person name="Kuo A."/>
            <person name="Liang C."/>
            <person name="Lipzen A."/>
            <person name="Lutzoni F."/>
            <person name="Magnuson J."/>
            <person name="Mondo S."/>
            <person name="Nolan M."/>
            <person name="Ohm R."/>
            <person name="Pangilinan J."/>
            <person name="Park H.-J."/>
            <person name="Ramirez L."/>
            <person name="Alfaro M."/>
            <person name="Sun H."/>
            <person name="Tritt A."/>
            <person name="Yoshinaga Y."/>
            <person name="Zwiers L.-H."/>
            <person name="Turgeon B."/>
            <person name="Goodwin S."/>
            <person name="Spatafora J."/>
            <person name="Crous P."/>
            <person name="Grigoriev I."/>
        </authorList>
    </citation>
    <scope>NUCLEOTIDE SEQUENCE</scope>
    <source>
        <strain evidence="9">CBS 115976</strain>
    </source>
</reference>
<evidence type="ECO:0000259" key="8">
    <source>
        <dbReference type="PROSITE" id="PS50011"/>
    </source>
</evidence>
<evidence type="ECO:0000256" key="1">
    <source>
        <dbReference type="ARBA" id="ARBA00022527"/>
    </source>
</evidence>
<dbReference type="PROSITE" id="PS00108">
    <property type="entry name" value="PROTEIN_KINASE_ST"/>
    <property type="match status" value="1"/>
</dbReference>
<dbReference type="GO" id="GO:0005524">
    <property type="term" value="F:ATP binding"/>
    <property type="evidence" value="ECO:0007669"/>
    <property type="project" value="UniProtKB-UniRule"/>
</dbReference>
<dbReference type="PROSITE" id="PS00107">
    <property type="entry name" value="PROTEIN_KINASE_ATP"/>
    <property type="match status" value="1"/>
</dbReference>
<dbReference type="InterPro" id="IPR011009">
    <property type="entry name" value="Kinase-like_dom_sf"/>
</dbReference>
<dbReference type="CDD" id="cd14134">
    <property type="entry name" value="PKc_CLK"/>
    <property type="match status" value="1"/>
</dbReference>
<evidence type="ECO:0000313" key="9">
    <source>
        <dbReference type="EMBL" id="KAF2673657.1"/>
    </source>
</evidence>
<dbReference type="SMART" id="SM00220">
    <property type="entry name" value="S_TKc"/>
    <property type="match status" value="1"/>
</dbReference>
<dbReference type="OrthoDB" id="283111at2759"/>
<feature type="region of interest" description="Disordered" evidence="7">
    <location>
        <begin position="1"/>
        <end position="22"/>
    </location>
</feature>
<evidence type="ECO:0000256" key="2">
    <source>
        <dbReference type="ARBA" id="ARBA00022679"/>
    </source>
</evidence>
<feature type="domain" description="Protein kinase" evidence="8">
    <location>
        <begin position="291"/>
        <end position="636"/>
    </location>
</feature>
<dbReference type="PANTHER" id="PTHR45646">
    <property type="entry name" value="SERINE/THREONINE-PROTEIN KINASE DOA-RELATED"/>
    <property type="match status" value="1"/>
</dbReference>
<dbReference type="InterPro" id="IPR051175">
    <property type="entry name" value="CLK_kinases"/>
</dbReference>
<keyword evidence="3 6" id="KW-0547">Nucleotide-binding</keyword>
<keyword evidence="10" id="KW-1185">Reference proteome</keyword>
<dbReference type="Gene3D" id="3.30.200.20">
    <property type="entry name" value="Phosphorylase Kinase, domain 1"/>
    <property type="match status" value="1"/>
</dbReference>
<feature type="region of interest" description="Disordered" evidence="7">
    <location>
        <begin position="655"/>
        <end position="675"/>
    </location>
</feature>
<evidence type="ECO:0000256" key="4">
    <source>
        <dbReference type="ARBA" id="ARBA00022777"/>
    </source>
</evidence>
<keyword evidence="4 9" id="KW-0418">Kinase</keyword>
<feature type="compositionally biased region" description="Polar residues" evidence="7">
    <location>
        <begin position="146"/>
        <end position="182"/>
    </location>
</feature>
<dbReference type="GO" id="GO:0004674">
    <property type="term" value="F:protein serine/threonine kinase activity"/>
    <property type="evidence" value="ECO:0007669"/>
    <property type="project" value="UniProtKB-KW"/>
</dbReference>
<evidence type="ECO:0000313" key="10">
    <source>
        <dbReference type="Proteomes" id="UP000799302"/>
    </source>
</evidence>
<evidence type="ECO:0000256" key="6">
    <source>
        <dbReference type="PROSITE-ProRule" id="PRU10141"/>
    </source>
</evidence>
<feature type="region of interest" description="Disordered" evidence="7">
    <location>
        <begin position="119"/>
        <end position="232"/>
    </location>
</feature>
<dbReference type="AlphaFoldDB" id="A0A6A6UQJ0"/>
<feature type="region of interest" description="Disordered" evidence="7">
    <location>
        <begin position="49"/>
        <end position="107"/>
    </location>
</feature>
<dbReference type="Gene3D" id="1.10.510.10">
    <property type="entry name" value="Transferase(Phosphotransferase) domain 1"/>
    <property type="match status" value="1"/>
</dbReference>
<proteinExistence type="predicted"/>
<organism evidence="9 10">
    <name type="scientific">Microthyrium microscopicum</name>
    <dbReference type="NCBI Taxonomy" id="703497"/>
    <lineage>
        <taxon>Eukaryota</taxon>
        <taxon>Fungi</taxon>
        <taxon>Dikarya</taxon>
        <taxon>Ascomycota</taxon>
        <taxon>Pezizomycotina</taxon>
        <taxon>Dothideomycetes</taxon>
        <taxon>Dothideomycetes incertae sedis</taxon>
        <taxon>Microthyriales</taxon>
        <taxon>Microthyriaceae</taxon>
        <taxon>Microthyrium</taxon>
    </lineage>
</organism>
<accession>A0A6A6UQJ0</accession>
<feature type="binding site" evidence="6">
    <location>
        <position position="320"/>
    </location>
    <ligand>
        <name>ATP</name>
        <dbReference type="ChEBI" id="CHEBI:30616"/>
    </ligand>
</feature>